<dbReference type="AlphaFoldDB" id="A0A0F8Y4A3"/>
<protein>
    <submittedName>
        <fullName evidence="1">Uncharacterized protein</fullName>
    </submittedName>
</protein>
<sequence>GEGCVIVKRIDIAEFRELGLVHELNRKFLHPLGLALEVIVEDDGSERLGGIWDCRDDPEGFLFGTLDAEKMKSAEEFRRRQHSNRHKACGFIVQQDDLPLVSEAKD</sequence>
<evidence type="ECO:0000313" key="1">
    <source>
        <dbReference type="EMBL" id="KKK76118.1"/>
    </source>
</evidence>
<name>A0A0F8Y4A3_9ZZZZ</name>
<reference evidence="1" key="1">
    <citation type="journal article" date="2015" name="Nature">
        <title>Complex archaea that bridge the gap between prokaryotes and eukaryotes.</title>
        <authorList>
            <person name="Spang A."/>
            <person name="Saw J.H."/>
            <person name="Jorgensen S.L."/>
            <person name="Zaremba-Niedzwiedzka K."/>
            <person name="Martijn J."/>
            <person name="Lind A.E."/>
            <person name="van Eijk R."/>
            <person name="Schleper C."/>
            <person name="Guy L."/>
            <person name="Ettema T.J."/>
        </authorList>
    </citation>
    <scope>NUCLEOTIDE SEQUENCE</scope>
</reference>
<gene>
    <name evidence="1" type="ORF">LCGC14_2866880</name>
</gene>
<dbReference type="EMBL" id="LAZR01055548">
    <property type="protein sequence ID" value="KKK76118.1"/>
    <property type="molecule type" value="Genomic_DNA"/>
</dbReference>
<proteinExistence type="predicted"/>
<accession>A0A0F8Y4A3</accession>
<comment type="caution">
    <text evidence="1">The sequence shown here is derived from an EMBL/GenBank/DDBJ whole genome shotgun (WGS) entry which is preliminary data.</text>
</comment>
<feature type="non-terminal residue" evidence="1">
    <location>
        <position position="1"/>
    </location>
</feature>
<organism evidence="1">
    <name type="scientific">marine sediment metagenome</name>
    <dbReference type="NCBI Taxonomy" id="412755"/>
    <lineage>
        <taxon>unclassified sequences</taxon>
        <taxon>metagenomes</taxon>
        <taxon>ecological metagenomes</taxon>
    </lineage>
</organism>